<reference evidence="2" key="1">
    <citation type="submission" date="2021-10" db="EMBL/GenBank/DDBJ databases">
        <authorList>
            <person name="Lyu M."/>
            <person name="Wang X."/>
            <person name="Meng X."/>
            <person name="Xu K."/>
        </authorList>
    </citation>
    <scope>NUCLEOTIDE SEQUENCE</scope>
    <source>
        <strain evidence="2">A6</strain>
    </source>
</reference>
<protein>
    <submittedName>
        <fullName evidence="2">Uncharacterized protein</fullName>
    </submittedName>
</protein>
<sequence length="272" mass="29100">MSTHDDNASDTGLTPEERALARRLSKIGPQGEPSAALDSHILAAAHAAVRPTVAPRRKVSKWPATLGFAASLAIACGIAWQLHPVPEAPREATQVLEHDEGVEYRAPPPMRARPVAPRALNMPTPPPAEEAAAPRQRARIRSATPADAQRKPQAFAIEGPVVLDEAVHPAPPAAMAAPAAPPPPSPPMQAMERADAAAQSARQRAEPEFAEADEEVVPPATTESPAVRDAWLQRIRELVRDGHADAARESLKAFRDRYPGHAIPDDLRALEE</sequence>
<dbReference type="RefSeq" id="WP_230525649.1">
    <property type="nucleotide sequence ID" value="NZ_JAJGAK010000001.1"/>
</dbReference>
<gene>
    <name evidence="2" type="ORF">LK996_02795</name>
</gene>
<feature type="compositionally biased region" description="Low complexity" evidence="1">
    <location>
        <begin position="188"/>
        <end position="202"/>
    </location>
</feature>
<comment type="caution">
    <text evidence="2">The sequence shown here is derived from an EMBL/GenBank/DDBJ whole genome shotgun (WGS) entry which is preliminary data.</text>
</comment>
<proteinExistence type="predicted"/>
<accession>A0ABS8JEH6</accession>
<organism evidence="2 3">
    <name type="scientific">Noviluteimonas lactosilytica</name>
    <dbReference type="NCBI Taxonomy" id="2888523"/>
    <lineage>
        <taxon>Bacteria</taxon>
        <taxon>Pseudomonadati</taxon>
        <taxon>Pseudomonadota</taxon>
        <taxon>Gammaproteobacteria</taxon>
        <taxon>Lysobacterales</taxon>
        <taxon>Lysobacteraceae</taxon>
        <taxon>Noviluteimonas</taxon>
    </lineage>
</organism>
<feature type="region of interest" description="Disordered" evidence="1">
    <location>
        <begin position="172"/>
        <end position="225"/>
    </location>
</feature>
<feature type="region of interest" description="Disordered" evidence="1">
    <location>
        <begin position="252"/>
        <end position="272"/>
    </location>
</feature>
<dbReference type="EMBL" id="JAJGAK010000001">
    <property type="protein sequence ID" value="MCC8362013.1"/>
    <property type="molecule type" value="Genomic_DNA"/>
</dbReference>
<evidence type="ECO:0000313" key="2">
    <source>
        <dbReference type="EMBL" id="MCC8362013.1"/>
    </source>
</evidence>
<dbReference type="Proteomes" id="UP001165293">
    <property type="component" value="Unassembled WGS sequence"/>
</dbReference>
<feature type="region of interest" description="Disordered" evidence="1">
    <location>
        <begin position="1"/>
        <end position="33"/>
    </location>
</feature>
<evidence type="ECO:0000256" key="1">
    <source>
        <dbReference type="SAM" id="MobiDB-lite"/>
    </source>
</evidence>
<evidence type="ECO:0000313" key="3">
    <source>
        <dbReference type="Proteomes" id="UP001165293"/>
    </source>
</evidence>
<feature type="region of interest" description="Disordered" evidence="1">
    <location>
        <begin position="105"/>
        <end position="153"/>
    </location>
</feature>
<name>A0ABS8JEH6_9GAMM</name>
<keyword evidence="3" id="KW-1185">Reference proteome</keyword>